<feature type="compositionally biased region" description="Polar residues" evidence="1">
    <location>
        <begin position="306"/>
        <end position="317"/>
    </location>
</feature>
<keyword evidence="2" id="KW-1133">Transmembrane helix</keyword>
<feature type="transmembrane region" description="Helical" evidence="2">
    <location>
        <begin position="666"/>
        <end position="685"/>
    </location>
</feature>
<dbReference type="AlphaFoldDB" id="A0A7W5DYB8"/>
<feature type="compositionally biased region" description="Low complexity" evidence="1">
    <location>
        <begin position="602"/>
        <end position="621"/>
    </location>
</feature>
<dbReference type="RefSeq" id="WP_246419400.1">
    <property type="nucleotide sequence ID" value="NZ_JACHXU010000006.1"/>
</dbReference>
<gene>
    <name evidence="3" type="ORF">FHS27_002162</name>
</gene>
<protein>
    <recommendedName>
        <fullName evidence="5">Mu-protocadherin</fullName>
    </recommendedName>
</protein>
<feature type="compositionally biased region" description="Low complexity" evidence="1">
    <location>
        <begin position="510"/>
        <end position="521"/>
    </location>
</feature>
<evidence type="ECO:0000313" key="3">
    <source>
        <dbReference type="EMBL" id="MBB3206353.1"/>
    </source>
</evidence>
<evidence type="ECO:0000313" key="4">
    <source>
        <dbReference type="Proteomes" id="UP000536179"/>
    </source>
</evidence>
<feature type="compositionally biased region" description="Polar residues" evidence="1">
    <location>
        <begin position="246"/>
        <end position="284"/>
    </location>
</feature>
<proteinExistence type="predicted"/>
<comment type="caution">
    <text evidence="3">The sequence shown here is derived from an EMBL/GenBank/DDBJ whole genome shotgun (WGS) entry which is preliminary data.</text>
</comment>
<feature type="compositionally biased region" description="Gly residues" evidence="1">
    <location>
        <begin position="343"/>
        <end position="352"/>
    </location>
</feature>
<evidence type="ECO:0000256" key="1">
    <source>
        <dbReference type="SAM" id="MobiDB-lite"/>
    </source>
</evidence>
<dbReference type="EMBL" id="JACHXU010000006">
    <property type="protein sequence ID" value="MBB3206353.1"/>
    <property type="molecule type" value="Genomic_DNA"/>
</dbReference>
<organism evidence="3 4">
    <name type="scientific">Aporhodopirellula rubra</name>
    <dbReference type="NCBI Taxonomy" id="980271"/>
    <lineage>
        <taxon>Bacteria</taxon>
        <taxon>Pseudomonadati</taxon>
        <taxon>Planctomycetota</taxon>
        <taxon>Planctomycetia</taxon>
        <taxon>Pirellulales</taxon>
        <taxon>Pirellulaceae</taxon>
        <taxon>Aporhodopirellula</taxon>
    </lineage>
</organism>
<keyword evidence="4" id="KW-1185">Reference proteome</keyword>
<accession>A0A7W5DYB8</accession>
<feature type="compositionally biased region" description="Basic and acidic residues" evidence="1">
    <location>
        <begin position="624"/>
        <end position="639"/>
    </location>
</feature>
<feature type="compositionally biased region" description="Polar residues" evidence="1">
    <location>
        <begin position="454"/>
        <end position="509"/>
    </location>
</feature>
<feature type="compositionally biased region" description="Low complexity" evidence="1">
    <location>
        <begin position="85"/>
        <end position="102"/>
    </location>
</feature>
<feature type="region of interest" description="Disordered" evidence="1">
    <location>
        <begin position="452"/>
        <end position="655"/>
    </location>
</feature>
<feature type="compositionally biased region" description="Low complexity" evidence="1">
    <location>
        <begin position="552"/>
        <end position="568"/>
    </location>
</feature>
<reference evidence="3 4" key="1">
    <citation type="submission" date="2020-08" db="EMBL/GenBank/DDBJ databases">
        <title>Genomic Encyclopedia of Type Strains, Phase III (KMG-III): the genomes of soil and plant-associated and newly described type strains.</title>
        <authorList>
            <person name="Whitman W."/>
        </authorList>
    </citation>
    <scope>NUCLEOTIDE SEQUENCE [LARGE SCALE GENOMIC DNA]</scope>
    <source>
        <strain evidence="3 4">CECT 8075</strain>
    </source>
</reference>
<feature type="compositionally biased region" description="Polar residues" evidence="1">
    <location>
        <begin position="228"/>
        <end position="237"/>
    </location>
</feature>
<feature type="region of interest" description="Disordered" evidence="1">
    <location>
        <begin position="228"/>
        <end position="407"/>
    </location>
</feature>
<feature type="region of interest" description="Disordered" evidence="1">
    <location>
        <begin position="85"/>
        <end position="119"/>
    </location>
</feature>
<name>A0A7W5DYB8_9BACT</name>
<sequence length="712" mass="74865">MSGAVMLLMAVSIGITYGWTPDGGNGVKYIIQIPPDKVDQVVRSGEISSQIPAEIRSHVSEVVIRIGQGSVPRITPNFLSRSAPARAQDAASPAETSAYAAADRTPVPIPAMGDPSVPRPIPGYGSVSTAVMKPSPQGGGMNLPGGFGMTPATGTNAAGPSTNFGQVARDTANNMATQFQGAVQGAVDNSRTQVEQTFNTAADRLGENASAQMQATTNNLRDSASQLFNTNTRTGSSDPDDPRARLSQNNYAANGSTNRPSTDTYNRNTDTRSGYPSTSSNETAATPPPFATSRAGMPSTSPTSTASRSGKTSTSSDDWYDPRNGSRRRPSTDPVDSTNDPISGGGLAGGNFGRLPAGLQPDTTPRSTRSSDTSARTQYTNATYADTTQRTASTTSNVDYDPNLTPAQAAQLPKNGYSFDAENYPVDRQGYRLDQYGRRVDRQGRLLTAVDTMGGQNAGTSNSNNQSAPNNYGQPRNPTNTGLYANDPNRSTNIATAGPPNLNSASNQGNNYPTNTNFQNNSPQLVQPPLAPNNGNYAGGNYPNTASQYANTQYPTSQYPTSPYPGTSQYGSNNPQSGLSPTLSPGMPGYPQYPDPRLASLTGNTSNSGGPNMPSSGNGSSVDEDSRPSPSDRDSRSDRFATSNSALANGPSDSAYTPEQVAAQPIFNALLLLSIVANVYLLFWLKNLRLQFRDMVATKRANKASNSLAASV</sequence>
<feature type="compositionally biased region" description="Polar residues" evidence="1">
    <location>
        <begin position="640"/>
        <end position="655"/>
    </location>
</feature>
<evidence type="ECO:0000256" key="2">
    <source>
        <dbReference type="SAM" id="Phobius"/>
    </source>
</evidence>
<keyword evidence="2" id="KW-0812">Transmembrane</keyword>
<feature type="compositionally biased region" description="Polar residues" evidence="1">
    <location>
        <begin position="569"/>
        <end position="583"/>
    </location>
</feature>
<dbReference type="Proteomes" id="UP000536179">
    <property type="component" value="Unassembled WGS sequence"/>
</dbReference>
<feature type="compositionally biased region" description="Low complexity" evidence="1">
    <location>
        <begin position="532"/>
        <end position="544"/>
    </location>
</feature>
<evidence type="ECO:0008006" key="5">
    <source>
        <dbReference type="Google" id="ProtNLM"/>
    </source>
</evidence>
<keyword evidence="2" id="KW-0472">Membrane</keyword>
<feature type="compositionally biased region" description="Polar residues" evidence="1">
    <location>
        <begin position="375"/>
        <end position="398"/>
    </location>
</feature>
<feature type="compositionally biased region" description="Low complexity" evidence="1">
    <location>
        <begin position="361"/>
        <end position="374"/>
    </location>
</feature>